<dbReference type="GeneID" id="28767382"/>
<gene>
    <name evidence="2" type="ORF">CC84DRAFT_1237439</name>
</gene>
<reference evidence="2 3" key="1">
    <citation type="submission" date="2016-05" db="EMBL/GenBank/DDBJ databases">
        <title>Comparative analysis of secretome profiles of manganese(II)-oxidizing ascomycete fungi.</title>
        <authorList>
            <consortium name="DOE Joint Genome Institute"/>
            <person name="Zeiner C.A."/>
            <person name="Purvine S.O."/>
            <person name="Zink E.M."/>
            <person name="Wu S."/>
            <person name="Pasa-Tolic L."/>
            <person name="Chaput D.L."/>
            <person name="Haridas S."/>
            <person name="Grigoriev I.V."/>
            <person name="Santelli C.M."/>
            <person name="Hansel C.M."/>
        </authorList>
    </citation>
    <scope>NUCLEOTIDE SEQUENCE [LARGE SCALE GENOMIC DNA]</scope>
    <source>
        <strain evidence="2 3">AP3s5-JAC2a</strain>
    </source>
</reference>
<organism evidence="2 3">
    <name type="scientific">Paraphaeosphaeria sporulosa</name>
    <dbReference type="NCBI Taxonomy" id="1460663"/>
    <lineage>
        <taxon>Eukaryota</taxon>
        <taxon>Fungi</taxon>
        <taxon>Dikarya</taxon>
        <taxon>Ascomycota</taxon>
        <taxon>Pezizomycotina</taxon>
        <taxon>Dothideomycetes</taxon>
        <taxon>Pleosporomycetidae</taxon>
        <taxon>Pleosporales</taxon>
        <taxon>Massarineae</taxon>
        <taxon>Didymosphaeriaceae</taxon>
        <taxon>Paraphaeosphaeria</taxon>
    </lineage>
</organism>
<evidence type="ECO:0000313" key="2">
    <source>
        <dbReference type="EMBL" id="OAG10586.1"/>
    </source>
</evidence>
<dbReference type="EMBL" id="KV441549">
    <property type="protein sequence ID" value="OAG10586.1"/>
    <property type="molecule type" value="Genomic_DNA"/>
</dbReference>
<evidence type="ECO:0000256" key="1">
    <source>
        <dbReference type="SAM" id="MobiDB-lite"/>
    </source>
</evidence>
<accession>A0A177CTH7</accession>
<dbReference type="AlphaFoldDB" id="A0A177CTH7"/>
<feature type="region of interest" description="Disordered" evidence="1">
    <location>
        <begin position="1"/>
        <end position="24"/>
    </location>
</feature>
<name>A0A177CTH7_9PLEO</name>
<dbReference type="InParanoid" id="A0A177CTH7"/>
<sequence length="278" mass="30230">MVKHKSRESSSSSGGTPYEGTLRNTCKVNYSDTEAPEIVDPGRGVDPPVDVGASEAMPAQAAYIVPVPGSSKNVPRGPINTWVVERESLDYLNHAHLTAHLTSLLASCTHRASLFAAAIQRFEIYLQFFVSTCASAHPAGTADVLATLRAATHMGDEVFLLRRDYTIAVTMLRYFVAGLLQRLFQGSEVRDRDTMAFNELSRVYEEAEYGIRDTIEDFAHGKAEGGVSERLGVYMEAFKRRGEILGAQQGRLEGLARDCLVEFGKGGVGVEDIAAVPS</sequence>
<dbReference type="RefSeq" id="XP_018040951.1">
    <property type="nucleotide sequence ID" value="XM_018183896.1"/>
</dbReference>
<dbReference type="OrthoDB" id="3787249at2759"/>
<evidence type="ECO:0000313" key="3">
    <source>
        <dbReference type="Proteomes" id="UP000077069"/>
    </source>
</evidence>
<dbReference type="Proteomes" id="UP000077069">
    <property type="component" value="Unassembled WGS sequence"/>
</dbReference>
<proteinExistence type="predicted"/>
<protein>
    <submittedName>
        <fullName evidence="2">Uncharacterized protein</fullName>
    </submittedName>
</protein>
<keyword evidence="3" id="KW-1185">Reference proteome</keyword>